<dbReference type="InterPro" id="IPR036397">
    <property type="entry name" value="RNaseH_sf"/>
</dbReference>
<evidence type="ECO:0000256" key="6">
    <source>
        <dbReference type="ARBA" id="ARBA00023268"/>
    </source>
</evidence>
<evidence type="ECO:0000256" key="5">
    <source>
        <dbReference type="ARBA" id="ARBA00023172"/>
    </source>
</evidence>
<keyword evidence="6" id="KW-0511">Multifunctional enzyme</keyword>
<comment type="caution">
    <text evidence="9">The sequence shown here is derived from an EMBL/GenBank/DDBJ whole genome shotgun (WGS) entry which is preliminary data.</text>
</comment>
<dbReference type="PANTHER" id="PTHR37984">
    <property type="entry name" value="PROTEIN CBG26694"/>
    <property type="match status" value="1"/>
</dbReference>
<dbReference type="CDD" id="cd09279">
    <property type="entry name" value="RNase_HI_like"/>
    <property type="match status" value="1"/>
</dbReference>
<dbReference type="Gene3D" id="2.40.70.10">
    <property type="entry name" value="Acid Proteases"/>
    <property type="match status" value="1"/>
</dbReference>
<dbReference type="GO" id="GO:0015074">
    <property type="term" value="P:DNA integration"/>
    <property type="evidence" value="ECO:0007669"/>
    <property type="project" value="InterPro"/>
</dbReference>
<keyword evidence="10" id="KW-1185">Reference proteome</keyword>
<dbReference type="GO" id="GO:0004523">
    <property type="term" value="F:RNA-DNA hybrid ribonuclease activity"/>
    <property type="evidence" value="ECO:0007669"/>
    <property type="project" value="InterPro"/>
</dbReference>
<keyword evidence="4" id="KW-0255">Endonuclease</keyword>
<dbReference type="PROSITE" id="PS50879">
    <property type="entry name" value="RNASE_H_1"/>
    <property type="match status" value="1"/>
</dbReference>
<dbReference type="InterPro" id="IPR043502">
    <property type="entry name" value="DNA/RNA_pol_sf"/>
</dbReference>
<gene>
    <name evidence="9" type="ORF">LUZ63_008296</name>
</gene>
<keyword evidence="4" id="KW-0378">Hydrolase</keyword>
<dbReference type="Gene3D" id="1.10.340.70">
    <property type="match status" value="1"/>
</dbReference>
<feature type="domain" description="Integrase catalytic" evidence="8">
    <location>
        <begin position="949"/>
        <end position="1039"/>
    </location>
</feature>
<dbReference type="InterPro" id="IPR021109">
    <property type="entry name" value="Peptidase_aspartic_dom_sf"/>
</dbReference>
<evidence type="ECO:0000256" key="4">
    <source>
        <dbReference type="ARBA" id="ARBA00022759"/>
    </source>
</evidence>
<dbReference type="InterPro" id="IPR012337">
    <property type="entry name" value="RNaseH-like_sf"/>
</dbReference>
<sequence>MLRINGVRVRRILVDTGSSADVIYFEALKKIGLAKYPLRPMTTSLVGFTGAKVQLMGTIDLDISYDESPRTVVANVRFIVVSAPSAYNAILVRTSLNNIGAIASTPHLMIKFPTPQGVGIARGEQQVAKECYRITMALQVAQIESKKKHNMFVETLSTMKYEPQKRTCSEAIETTEAVILEEGKVTQIGTTLPLEDRNLVRSCLIKNKDIFVNEDDPLPGINRSIAVHKIDTYEEARPVQQRKRKLGVERRKAVQEEVDRLIKASAIREVEYPRWLANPVLVMKPNGKWRMCIDYTDLNRACPKKPFPLPSIDAMVDSTAGFKYLSFMDVYSGYNQIKMHPDDEEKTNFTTEQDLYCYKVMSFGLKNAGAEYQQMVNKVFKDELGEIMEAYIDDKVVKSYTGPEHVQHLEKVFDKMRTVGMRMNPKKSFFCLSSGKFLGFIVSERGIEVHPNKCQAIIDMEAPKTVKEVQELIGRIAALKRFIARSGEVCKPFFQTIKKTKKFEWTPQCQEAFDQIKSYMANPPIISRPIKGEPLHLYVGASAVAVSAALLREEDKTQKHVYFVSRVLRDAEERYSTVEKGAFAVLIAARKLRPYFQAHPIKVISELPLKKALGSLDVSGRLLKWAVELPEFDISFLPKTAYKGQALADFIVENIGRAEKRTQESTWQVYVDGAASERGAGLGIQIKGPKGEKFYYAIHLTFPVTNNTAEYEALFAGLRLVEAVGAIKVKVFMNSQLVVNQINRQYDVHDPTLTKYLERIRALLASFDEASVEHIPRGMNEVADALSKLAKGSELCNDTPITIMEIPEACITQNEVAMLITHNEIEWYTPIWDYLTRGQLPTDKAAAQRIKRWASEFTILEGELLKKGYHRPWLTCISNDKGKELIKEIHEGMCASHQNPYSLDKRIEREGYFWPTMKKDMVDIVRRCEKCQYHSRVSKKPPTTLSSIASPWPFDVWGIDILDPFPTARANLRFVVVAVEYFTRWVEVKPLALITSQKVADFVKYNIVYRYGIPHTIISDNDFEQNEAVDPSGEAGTAQ</sequence>
<keyword evidence="1" id="KW-0808">Transferase</keyword>
<dbReference type="GO" id="GO:0006310">
    <property type="term" value="P:DNA recombination"/>
    <property type="evidence" value="ECO:0007669"/>
    <property type="project" value="UniProtKB-KW"/>
</dbReference>
<dbReference type="InterPro" id="IPR002156">
    <property type="entry name" value="RNaseH_domain"/>
</dbReference>
<dbReference type="Pfam" id="PF17919">
    <property type="entry name" value="RT_RNaseH_2"/>
    <property type="match status" value="1"/>
</dbReference>
<dbReference type="SUPFAM" id="SSF53098">
    <property type="entry name" value="Ribonuclease H-like"/>
    <property type="match status" value="2"/>
</dbReference>
<dbReference type="Pfam" id="PF00078">
    <property type="entry name" value="RVT_1"/>
    <property type="match status" value="1"/>
</dbReference>
<dbReference type="SUPFAM" id="SSF56672">
    <property type="entry name" value="DNA/RNA polymerases"/>
    <property type="match status" value="1"/>
</dbReference>
<dbReference type="InterPro" id="IPR050951">
    <property type="entry name" value="Retrovirus_Pol_polyprotein"/>
</dbReference>
<evidence type="ECO:0000313" key="10">
    <source>
        <dbReference type="Proteomes" id="UP001151287"/>
    </source>
</evidence>
<dbReference type="OrthoDB" id="786261at2759"/>
<dbReference type="Gene3D" id="3.30.70.270">
    <property type="match status" value="2"/>
</dbReference>
<evidence type="ECO:0000256" key="3">
    <source>
        <dbReference type="ARBA" id="ARBA00022722"/>
    </source>
</evidence>
<dbReference type="Gene3D" id="3.30.420.10">
    <property type="entry name" value="Ribonuclease H-like superfamily/Ribonuclease H"/>
    <property type="match status" value="2"/>
</dbReference>
<dbReference type="PROSITE" id="PS50994">
    <property type="entry name" value="INTEGRASE"/>
    <property type="match status" value="1"/>
</dbReference>
<reference evidence="9" key="1">
    <citation type="journal article" date="2022" name="Cell">
        <title>Repeat-based holocentromeres influence genome architecture and karyotype evolution.</title>
        <authorList>
            <person name="Hofstatter P.G."/>
            <person name="Thangavel G."/>
            <person name="Lux T."/>
            <person name="Neumann P."/>
            <person name="Vondrak T."/>
            <person name="Novak P."/>
            <person name="Zhang M."/>
            <person name="Costa L."/>
            <person name="Castellani M."/>
            <person name="Scott A."/>
            <person name="Toegelov H."/>
            <person name="Fuchs J."/>
            <person name="Mata-Sucre Y."/>
            <person name="Dias Y."/>
            <person name="Vanzela A.L.L."/>
            <person name="Huettel B."/>
            <person name="Almeida C.C.S."/>
            <person name="Simkova H."/>
            <person name="Souza G."/>
            <person name="Pedrosa-Harand A."/>
            <person name="Macas J."/>
            <person name="Mayer K.F.X."/>
            <person name="Houben A."/>
            <person name="Marques A."/>
        </authorList>
    </citation>
    <scope>NUCLEOTIDE SEQUENCE</scope>
    <source>
        <strain evidence="9">RhyBre1mFocal</strain>
    </source>
</reference>
<dbReference type="InterPro" id="IPR043128">
    <property type="entry name" value="Rev_trsase/Diguanyl_cyclase"/>
</dbReference>
<feature type="domain" description="RNase H type-1" evidence="7">
    <location>
        <begin position="663"/>
        <end position="792"/>
    </location>
</feature>
<keyword evidence="5" id="KW-0233">DNA recombination</keyword>
<dbReference type="GO" id="GO:0016779">
    <property type="term" value="F:nucleotidyltransferase activity"/>
    <property type="evidence" value="ECO:0007669"/>
    <property type="project" value="UniProtKB-KW"/>
</dbReference>
<dbReference type="CDD" id="cd01647">
    <property type="entry name" value="RT_LTR"/>
    <property type="match status" value="1"/>
</dbReference>
<keyword evidence="2" id="KW-0548">Nucleotidyltransferase</keyword>
<dbReference type="Pfam" id="PF13456">
    <property type="entry name" value="RVT_3"/>
    <property type="match status" value="1"/>
</dbReference>
<evidence type="ECO:0000313" key="9">
    <source>
        <dbReference type="EMBL" id="KAJ1699784.1"/>
    </source>
</evidence>
<evidence type="ECO:0000259" key="8">
    <source>
        <dbReference type="PROSITE" id="PS50994"/>
    </source>
</evidence>
<dbReference type="EMBL" id="JAMQYH010000002">
    <property type="protein sequence ID" value="KAJ1699784.1"/>
    <property type="molecule type" value="Genomic_DNA"/>
</dbReference>
<dbReference type="Pfam" id="PF17921">
    <property type="entry name" value="Integrase_H2C2"/>
    <property type="match status" value="1"/>
</dbReference>
<dbReference type="Proteomes" id="UP001151287">
    <property type="component" value="Unassembled WGS sequence"/>
</dbReference>
<name>A0A9Q0CUI3_9POAL</name>
<dbReference type="InterPro" id="IPR000477">
    <property type="entry name" value="RT_dom"/>
</dbReference>
<dbReference type="CDD" id="cd00303">
    <property type="entry name" value="retropepsin_like"/>
    <property type="match status" value="1"/>
</dbReference>
<evidence type="ECO:0000256" key="2">
    <source>
        <dbReference type="ARBA" id="ARBA00022695"/>
    </source>
</evidence>
<dbReference type="InterPro" id="IPR001584">
    <property type="entry name" value="Integrase_cat-core"/>
</dbReference>
<accession>A0A9Q0CUI3</accession>
<evidence type="ECO:0000256" key="1">
    <source>
        <dbReference type="ARBA" id="ARBA00022679"/>
    </source>
</evidence>
<dbReference type="PANTHER" id="PTHR37984:SF5">
    <property type="entry name" value="PROTEIN NYNRIN-LIKE"/>
    <property type="match status" value="1"/>
</dbReference>
<evidence type="ECO:0000259" key="7">
    <source>
        <dbReference type="PROSITE" id="PS50879"/>
    </source>
</evidence>
<dbReference type="InterPro" id="IPR041577">
    <property type="entry name" value="RT_RNaseH_2"/>
</dbReference>
<proteinExistence type="predicted"/>
<organism evidence="9 10">
    <name type="scientific">Rhynchospora breviuscula</name>
    <dbReference type="NCBI Taxonomy" id="2022672"/>
    <lineage>
        <taxon>Eukaryota</taxon>
        <taxon>Viridiplantae</taxon>
        <taxon>Streptophyta</taxon>
        <taxon>Embryophyta</taxon>
        <taxon>Tracheophyta</taxon>
        <taxon>Spermatophyta</taxon>
        <taxon>Magnoliopsida</taxon>
        <taxon>Liliopsida</taxon>
        <taxon>Poales</taxon>
        <taxon>Cyperaceae</taxon>
        <taxon>Cyperoideae</taxon>
        <taxon>Rhynchosporeae</taxon>
        <taxon>Rhynchospora</taxon>
    </lineage>
</organism>
<dbReference type="InterPro" id="IPR041588">
    <property type="entry name" value="Integrase_H2C2"/>
</dbReference>
<protein>
    <submittedName>
        <fullName evidence="9">Uncharacterized protein</fullName>
    </submittedName>
</protein>
<dbReference type="Gene3D" id="3.10.10.10">
    <property type="entry name" value="HIV Type 1 Reverse Transcriptase, subunit A, domain 1"/>
    <property type="match status" value="1"/>
</dbReference>
<dbReference type="AlphaFoldDB" id="A0A9Q0CUI3"/>
<dbReference type="GO" id="GO:0003676">
    <property type="term" value="F:nucleic acid binding"/>
    <property type="evidence" value="ECO:0007669"/>
    <property type="project" value="InterPro"/>
</dbReference>
<keyword evidence="3" id="KW-0540">Nuclease</keyword>